<evidence type="ECO:0000256" key="1">
    <source>
        <dbReference type="SAM" id="MobiDB-lite"/>
    </source>
</evidence>
<sequence>MHDPLAIDITFQALLLLSLSPELIFQIVDCAYPSTILTLALTCSSFHHLAPSSARKPLLVGDQQLHYSRDTPETGLANWEDRLFYSKHLLLASEYIPGGCVFDVSLKHIGQIVQCKATRMTICSFPLSTIHYLSTITEPSSSPRRRNPGRRPASPNLGGVGCSGYYDLQEENGDYDLEVQGPGNGHGF</sequence>
<dbReference type="EnsemblFungi" id="CEF74247">
    <property type="protein sequence ID" value="CEF74247"/>
    <property type="gene ID" value="FGRRES_02021"/>
</dbReference>
<accession>I1RED4</accession>
<evidence type="ECO:0000313" key="4">
    <source>
        <dbReference type="EnsemblFungi" id="CEF74247"/>
    </source>
</evidence>
<keyword evidence="2" id="KW-0732">Signal</keyword>
<dbReference type="Proteomes" id="UP000070720">
    <property type="component" value="Chromosome 1"/>
</dbReference>
<name>I1RED4_GIBZE</name>
<organism evidence="3 5">
    <name type="scientific">Gibberella zeae (strain ATCC MYA-4620 / CBS 123657 / FGSC 9075 / NRRL 31084 / PH-1)</name>
    <name type="common">Wheat head blight fungus</name>
    <name type="synonym">Fusarium graminearum</name>
    <dbReference type="NCBI Taxonomy" id="229533"/>
    <lineage>
        <taxon>Eukaryota</taxon>
        <taxon>Fungi</taxon>
        <taxon>Dikarya</taxon>
        <taxon>Ascomycota</taxon>
        <taxon>Pezizomycotina</taxon>
        <taxon>Sordariomycetes</taxon>
        <taxon>Hypocreomycetidae</taxon>
        <taxon>Hypocreales</taxon>
        <taxon>Nectriaceae</taxon>
        <taxon>Fusarium</taxon>
    </lineage>
</organism>
<dbReference type="HOGENOM" id="CLU_1441162_0_0_1"/>
<reference evidence="4 5" key="2">
    <citation type="journal article" date="2010" name="Nature">
        <title>Comparative genomics reveals mobile pathogenicity chromosomes in Fusarium.</title>
        <authorList>
            <person name="Ma L.J."/>
            <person name="van der Does H.C."/>
            <person name="Borkovich K.A."/>
            <person name="Coleman J.J."/>
            <person name="Daboussi M.J."/>
            <person name="Di Pietro A."/>
            <person name="Dufresne M."/>
            <person name="Freitag M."/>
            <person name="Grabherr M."/>
            <person name="Henrissat B."/>
            <person name="Houterman P.M."/>
            <person name="Kang S."/>
            <person name="Shim W.B."/>
            <person name="Woloshuk C."/>
            <person name="Xie X."/>
            <person name="Xu J.R."/>
            <person name="Antoniw J."/>
            <person name="Baker S.E."/>
            <person name="Bluhm B.H."/>
            <person name="Breakspear A."/>
            <person name="Brown D.W."/>
            <person name="Butchko R.A."/>
            <person name="Chapman S."/>
            <person name="Coulson R."/>
            <person name="Coutinho P.M."/>
            <person name="Danchin E.G."/>
            <person name="Diener A."/>
            <person name="Gale L.R."/>
            <person name="Gardiner D.M."/>
            <person name="Goff S."/>
            <person name="Hammond-Kosack K.E."/>
            <person name="Hilburn K."/>
            <person name="Hua-Van A."/>
            <person name="Jonkers W."/>
            <person name="Kazan K."/>
            <person name="Kodira C.D."/>
            <person name="Koehrsen M."/>
            <person name="Kumar L."/>
            <person name="Lee Y.H."/>
            <person name="Li L."/>
            <person name="Manners J.M."/>
            <person name="Miranda-Saavedra D."/>
            <person name="Mukherjee M."/>
            <person name="Park G."/>
            <person name="Park J."/>
            <person name="Park S.Y."/>
            <person name="Proctor R.H."/>
            <person name="Regev A."/>
            <person name="Ruiz-Roldan M.C."/>
            <person name="Sain D."/>
            <person name="Sakthikumar S."/>
            <person name="Sykes S."/>
            <person name="Schwartz D.C."/>
            <person name="Turgeon B.G."/>
            <person name="Wapinski I."/>
            <person name="Yoder O."/>
            <person name="Young S."/>
            <person name="Zeng Q."/>
            <person name="Zhou S."/>
            <person name="Galagan J."/>
            <person name="Cuomo C.A."/>
            <person name="Kistler H.C."/>
            <person name="Rep M."/>
        </authorList>
    </citation>
    <scope>GENOME REANNOTATION</scope>
    <source>
        <strain evidence="5">ATCC MYA-4620 / CBS 123657 / FGSC 9075 / NRRL 31084 / PH-1</strain>
        <strain evidence="4">PH-1 / ATCC MYA-4620 / FGSC 9075 / NRRL 31084</strain>
    </source>
</reference>
<dbReference type="VEuPathDB" id="FungiDB:FGRAMPH1_01G04881"/>
<reference evidence="3 5" key="4">
    <citation type="journal article" date="2015" name="BMC Genomics">
        <title>The completed genome sequence of the pathogenic ascomycete fungus Fusarium graminearum.</title>
        <authorList>
            <person name="King R."/>
            <person name="Urban M."/>
            <person name="Hammond-Kosack M.C."/>
            <person name="Hassani-Pak K."/>
            <person name="Hammond-Kosack K.E."/>
        </authorList>
    </citation>
    <scope>NUCLEOTIDE SEQUENCE [LARGE SCALE GENOMIC DNA]</scope>
    <source>
        <strain evidence="5">ATCC MYA-4620 / CBS 123657 / FGSC 9075 / NRRL 31084 / PH-1</strain>
        <strain evidence="3">PH-1</strain>
    </source>
</reference>
<dbReference type="InParanoid" id="I1RED4"/>
<protein>
    <submittedName>
        <fullName evidence="3">Chromosome 1, complete genome</fullName>
    </submittedName>
</protein>
<evidence type="ECO:0000313" key="3">
    <source>
        <dbReference type="EMBL" id="CEF74247.1"/>
    </source>
</evidence>
<dbReference type="RefSeq" id="XP_011317893.1">
    <property type="nucleotide sequence ID" value="XM_011319591.1"/>
</dbReference>
<reference key="3">
    <citation type="submission" date="2014-02" db="EMBL/GenBank/DDBJ databases">
        <title>A revised Fusarium graminearum genomic reference sequence using whole shotgun re-sequencing.</title>
        <authorList>
            <person name="King R."/>
            <person name="Urban M."/>
            <person name="Hassani-Pak K."/>
            <person name="Hammond-Kosack K."/>
        </authorList>
    </citation>
    <scope>NUCLEOTIDE SEQUENCE</scope>
    <source>
        <strain>PH-1</strain>
    </source>
</reference>
<gene>
    <name evidence="4" type="primary">FG02021.1</name>
    <name evidence="3" type="ORF">FGRAMPH1_01T04881</name>
</gene>
<dbReference type="EMBL" id="HG970332">
    <property type="protein sequence ID" value="CEF74247.1"/>
    <property type="molecule type" value="Genomic_DNA"/>
</dbReference>
<proteinExistence type="predicted"/>
<dbReference type="KEGG" id="fgr:FGSG_02021"/>
<evidence type="ECO:0000256" key="2">
    <source>
        <dbReference type="SAM" id="SignalP"/>
    </source>
</evidence>
<dbReference type="AlphaFoldDB" id="I1RED4"/>
<feature type="region of interest" description="Disordered" evidence="1">
    <location>
        <begin position="137"/>
        <end position="161"/>
    </location>
</feature>
<reference evidence="4" key="5">
    <citation type="submission" date="2017-01" db="UniProtKB">
        <authorList>
            <consortium name="EnsemblFungi"/>
        </authorList>
    </citation>
    <scope>IDENTIFICATION</scope>
    <source>
        <strain evidence="4">PH-1 / ATCC MYA-4620 / FGSC 9075 / NRRL 31084</strain>
    </source>
</reference>
<feature type="chain" id="PRO_5010124085" evidence="2">
    <location>
        <begin position="31"/>
        <end position="188"/>
    </location>
</feature>
<feature type="signal peptide" evidence="2">
    <location>
        <begin position="1"/>
        <end position="30"/>
    </location>
</feature>
<reference evidence="4 5" key="1">
    <citation type="journal article" date="2007" name="Science">
        <title>The Fusarium graminearum genome reveals a link between localized polymorphism and pathogen specialization.</title>
        <authorList>
            <person name="Cuomo C.A."/>
            <person name="Gueldener U."/>
            <person name="Xu J.-R."/>
            <person name="Trail F."/>
            <person name="Turgeon B.G."/>
            <person name="Di Pietro A."/>
            <person name="Walton J.D."/>
            <person name="Ma L.-J."/>
            <person name="Baker S.E."/>
            <person name="Rep M."/>
            <person name="Adam G."/>
            <person name="Antoniw J."/>
            <person name="Baldwin T."/>
            <person name="Calvo S.E."/>
            <person name="Chang Y.-L."/>
            <person name="DeCaprio D."/>
            <person name="Gale L.R."/>
            <person name="Gnerre S."/>
            <person name="Goswami R.S."/>
            <person name="Hammond-Kosack K."/>
            <person name="Harris L.J."/>
            <person name="Hilburn K."/>
            <person name="Kennell J.C."/>
            <person name="Kroken S."/>
            <person name="Magnuson J.K."/>
            <person name="Mannhaupt G."/>
            <person name="Mauceli E.W."/>
            <person name="Mewes H.-W."/>
            <person name="Mitterbauer R."/>
            <person name="Muehlbauer G."/>
            <person name="Muensterkoetter M."/>
            <person name="Nelson D."/>
            <person name="O'Donnell K."/>
            <person name="Ouellet T."/>
            <person name="Qi W."/>
            <person name="Quesneville H."/>
            <person name="Roncero M.I.G."/>
            <person name="Seong K.-Y."/>
            <person name="Tetko I.V."/>
            <person name="Urban M."/>
            <person name="Waalwijk C."/>
            <person name="Ward T.J."/>
            <person name="Yao J."/>
            <person name="Birren B.W."/>
            <person name="Kistler H.C."/>
        </authorList>
    </citation>
    <scope>NUCLEOTIDE SEQUENCE [LARGE SCALE GENOMIC DNA]</scope>
    <source>
        <strain evidence="5">ATCC MYA-4620 / CBS 123657 / FGSC 9075 / NRRL 31084 / PH-1</strain>
        <strain evidence="4">PH-1 / ATCC MYA-4620 / FGSC 9075 / NRRL 31084</strain>
    </source>
</reference>
<keyword evidence="5" id="KW-1185">Reference proteome</keyword>
<evidence type="ECO:0000313" key="5">
    <source>
        <dbReference type="Proteomes" id="UP000070720"/>
    </source>
</evidence>